<keyword evidence="3" id="KW-1185">Reference proteome</keyword>
<protein>
    <submittedName>
        <fullName evidence="2">Uncharacterized protein</fullName>
    </submittedName>
</protein>
<feature type="compositionally biased region" description="Basic residues" evidence="1">
    <location>
        <begin position="99"/>
        <end position="108"/>
    </location>
</feature>
<feature type="region of interest" description="Disordered" evidence="1">
    <location>
        <begin position="99"/>
        <end position="134"/>
    </location>
</feature>
<proteinExistence type="predicted"/>
<gene>
    <name evidence="2" type="ORF">B0T25DRAFT_618181</name>
</gene>
<comment type="caution">
    <text evidence="2">The sequence shown here is derived from an EMBL/GenBank/DDBJ whole genome shotgun (WGS) entry which is preliminary data.</text>
</comment>
<reference evidence="2" key="2">
    <citation type="submission" date="2023-06" db="EMBL/GenBank/DDBJ databases">
        <authorList>
            <consortium name="Lawrence Berkeley National Laboratory"/>
            <person name="Haridas S."/>
            <person name="Hensen N."/>
            <person name="Bonometti L."/>
            <person name="Westerberg I."/>
            <person name="Brannstrom I.O."/>
            <person name="Guillou S."/>
            <person name="Cros-Aarteil S."/>
            <person name="Calhoun S."/>
            <person name="Kuo A."/>
            <person name="Mondo S."/>
            <person name="Pangilinan J."/>
            <person name="Riley R."/>
            <person name="Labutti K."/>
            <person name="Andreopoulos B."/>
            <person name="Lipzen A."/>
            <person name="Chen C."/>
            <person name="Yanf M."/>
            <person name="Daum C."/>
            <person name="Ng V."/>
            <person name="Clum A."/>
            <person name="Steindorff A."/>
            <person name="Ohm R."/>
            <person name="Martin F."/>
            <person name="Silar P."/>
            <person name="Natvig D."/>
            <person name="Lalanne C."/>
            <person name="Gautier V."/>
            <person name="Ament-Velasquez S.L."/>
            <person name="Kruys A."/>
            <person name="Hutchinson M.I."/>
            <person name="Powell A.J."/>
            <person name="Barry K."/>
            <person name="Miller A.N."/>
            <person name="Grigoriev I.V."/>
            <person name="Debuchy R."/>
            <person name="Gladieux P."/>
            <person name="Thoren M.H."/>
            <person name="Johannesson H."/>
        </authorList>
    </citation>
    <scope>NUCLEOTIDE SEQUENCE</scope>
    <source>
        <strain evidence="2">CBS 955.72</strain>
    </source>
</reference>
<feature type="compositionally biased region" description="Basic residues" evidence="1">
    <location>
        <begin position="1"/>
        <end position="18"/>
    </location>
</feature>
<dbReference type="Proteomes" id="UP001275084">
    <property type="component" value="Unassembled WGS sequence"/>
</dbReference>
<feature type="region of interest" description="Disordered" evidence="1">
    <location>
        <begin position="1"/>
        <end position="78"/>
    </location>
</feature>
<organism evidence="2 3">
    <name type="scientific">Lasiosphaeria hispida</name>
    <dbReference type="NCBI Taxonomy" id="260671"/>
    <lineage>
        <taxon>Eukaryota</taxon>
        <taxon>Fungi</taxon>
        <taxon>Dikarya</taxon>
        <taxon>Ascomycota</taxon>
        <taxon>Pezizomycotina</taxon>
        <taxon>Sordariomycetes</taxon>
        <taxon>Sordariomycetidae</taxon>
        <taxon>Sordariales</taxon>
        <taxon>Lasiosphaeriaceae</taxon>
        <taxon>Lasiosphaeria</taxon>
    </lineage>
</organism>
<accession>A0AAJ0M7L6</accession>
<evidence type="ECO:0000313" key="3">
    <source>
        <dbReference type="Proteomes" id="UP001275084"/>
    </source>
</evidence>
<dbReference type="AlphaFoldDB" id="A0AAJ0M7L6"/>
<name>A0AAJ0M7L6_9PEZI</name>
<evidence type="ECO:0000313" key="2">
    <source>
        <dbReference type="EMBL" id="KAK3339662.1"/>
    </source>
</evidence>
<dbReference type="EMBL" id="JAUIQD010000009">
    <property type="protein sequence ID" value="KAK3339662.1"/>
    <property type="molecule type" value="Genomic_DNA"/>
</dbReference>
<evidence type="ECO:0000256" key="1">
    <source>
        <dbReference type="SAM" id="MobiDB-lite"/>
    </source>
</evidence>
<feature type="compositionally biased region" description="Basic and acidic residues" evidence="1">
    <location>
        <begin position="201"/>
        <end position="272"/>
    </location>
</feature>
<sequence length="278" mass="31321">MPSHGRHSRSPSRGRTRKKPEVLQQLGRAVLSYSLSRLAKTSGSSSKKDKDRSHSRRRSRSHSAERGSSGPTRDNSDLHKHMTQLAAGVLAFGVKQYMAHRREKKKKSAASQTRQPPPQDRGLFSSGRRSDAELSSALGSLTAELQGTSEAIRRLARQPPSHRNCEVYQGLVANADRIQAQLENLQASANNMRNLHPGLARGREDGRREGRGGERGLSRGVERRIPPREDERVMPRERWRGEEEERRSDWSGRPRGTVGRERSRFDRRDAGSRRSWGG</sequence>
<reference evidence="2" key="1">
    <citation type="journal article" date="2023" name="Mol. Phylogenet. Evol.">
        <title>Genome-scale phylogeny and comparative genomics of the fungal order Sordariales.</title>
        <authorList>
            <person name="Hensen N."/>
            <person name="Bonometti L."/>
            <person name="Westerberg I."/>
            <person name="Brannstrom I.O."/>
            <person name="Guillou S."/>
            <person name="Cros-Aarteil S."/>
            <person name="Calhoun S."/>
            <person name="Haridas S."/>
            <person name="Kuo A."/>
            <person name="Mondo S."/>
            <person name="Pangilinan J."/>
            <person name="Riley R."/>
            <person name="LaButti K."/>
            <person name="Andreopoulos B."/>
            <person name="Lipzen A."/>
            <person name="Chen C."/>
            <person name="Yan M."/>
            <person name="Daum C."/>
            <person name="Ng V."/>
            <person name="Clum A."/>
            <person name="Steindorff A."/>
            <person name="Ohm R.A."/>
            <person name="Martin F."/>
            <person name="Silar P."/>
            <person name="Natvig D.O."/>
            <person name="Lalanne C."/>
            <person name="Gautier V."/>
            <person name="Ament-Velasquez S.L."/>
            <person name="Kruys A."/>
            <person name="Hutchinson M.I."/>
            <person name="Powell A.J."/>
            <person name="Barry K."/>
            <person name="Miller A.N."/>
            <person name="Grigoriev I.V."/>
            <person name="Debuchy R."/>
            <person name="Gladieux P."/>
            <person name="Hiltunen Thoren M."/>
            <person name="Johannesson H."/>
        </authorList>
    </citation>
    <scope>NUCLEOTIDE SEQUENCE</scope>
    <source>
        <strain evidence="2">CBS 955.72</strain>
    </source>
</reference>
<feature type="region of interest" description="Disordered" evidence="1">
    <location>
        <begin position="189"/>
        <end position="278"/>
    </location>
</feature>